<proteinExistence type="predicted"/>
<dbReference type="AlphaFoldDB" id="A0A0E9WB06"/>
<evidence type="ECO:0000313" key="1">
    <source>
        <dbReference type="EMBL" id="JAH87584.1"/>
    </source>
</evidence>
<reference evidence="1" key="2">
    <citation type="journal article" date="2015" name="Fish Shellfish Immunol.">
        <title>Early steps in the European eel (Anguilla anguilla)-Vibrio vulnificus interaction in the gills: Role of the RtxA13 toxin.</title>
        <authorList>
            <person name="Callol A."/>
            <person name="Pajuelo D."/>
            <person name="Ebbesson L."/>
            <person name="Teles M."/>
            <person name="MacKenzie S."/>
            <person name="Amaro C."/>
        </authorList>
    </citation>
    <scope>NUCLEOTIDE SEQUENCE</scope>
</reference>
<dbReference type="EMBL" id="GBXM01020993">
    <property type="protein sequence ID" value="JAH87584.1"/>
    <property type="molecule type" value="Transcribed_RNA"/>
</dbReference>
<accession>A0A0E9WB06</accession>
<sequence length="54" mass="6035">MNCEICHGFISPVSFTYGITLWCENVNTRHCPVRCISILHHATSGQDQISSIVD</sequence>
<protein>
    <submittedName>
        <fullName evidence="1">Uncharacterized protein</fullName>
    </submittedName>
</protein>
<reference evidence="1" key="1">
    <citation type="submission" date="2014-11" db="EMBL/GenBank/DDBJ databases">
        <authorList>
            <person name="Amaro Gonzalez C."/>
        </authorList>
    </citation>
    <scope>NUCLEOTIDE SEQUENCE</scope>
</reference>
<name>A0A0E9WB06_ANGAN</name>
<organism evidence="1">
    <name type="scientific">Anguilla anguilla</name>
    <name type="common">European freshwater eel</name>
    <name type="synonym">Muraena anguilla</name>
    <dbReference type="NCBI Taxonomy" id="7936"/>
    <lineage>
        <taxon>Eukaryota</taxon>
        <taxon>Metazoa</taxon>
        <taxon>Chordata</taxon>
        <taxon>Craniata</taxon>
        <taxon>Vertebrata</taxon>
        <taxon>Euteleostomi</taxon>
        <taxon>Actinopterygii</taxon>
        <taxon>Neopterygii</taxon>
        <taxon>Teleostei</taxon>
        <taxon>Anguilliformes</taxon>
        <taxon>Anguillidae</taxon>
        <taxon>Anguilla</taxon>
    </lineage>
</organism>